<gene>
    <name evidence="1" type="ORF">SDC9_33570</name>
</gene>
<dbReference type="EMBL" id="VSSQ01000241">
    <property type="protein sequence ID" value="MPL87569.1"/>
    <property type="molecule type" value="Genomic_DNA"/>
</dbReference>
<sequence>MKNREVNYKNVRYGMLVEVLNDNGYHAGCKVHFYNKKGVLIGNLYQFVPYEKLRMREPDNRKYQRFFYNKRFELIKNALFRIPLRITDIFIRATQPVLD</sequence>
<protein>
    <submittedName>
        <fullName evidence="1">Uncharacterized protein</fullName>
    </submittedName>
</protein>
<comment type="caution">
    <text evidence="1">The sequence shown here is derived from an EMBL/GenBank/DDBJ whole genome shotgun (WGS) entry which is preliminary data.</text>
</comment>
<dbReference type="AlphaFoldDB" id="A0A644V898"/>
<reference evidence="1" key="1">
    <citation type="submission" date="2019-08" db="EMBL/GenBank/DDBJ databases">
        <authorList>
            <person name="Kucharzyk K."/>
            <person name="Murdoch R.W."/>
            <person name="Higgins S."/>
            <person name="Loffler F."/>
        </authorList>
    </citation>
    <scope>NUCLEOTIDE SEQUENCE</scope>
</reference>
<organism evidence="1">
    <name type="scientific">bioreactor metagenome</name>
    <dbReference type="NCBI Taxonomy" id="1076179"/>
    <lineage>
        <taxon>unclassified sequences</taxon>
        <taxon>metagenomes</taxon>
        <taxon>ecological metagenomes</taxon>
    </lineage>
</organism>
<proteinExistence type="predicted"/>
<accession>A0A644V898</accession>
<evidence type="ECO:0000313" key="1">
    <source>
        <dbReference type="EMBL" id="MPL87569.1"/>
    </source>
</evidence>
<name>A0A644V898_9ZZZZ</name>